<accession>A0A9P6MRD8</accession>
<dbReference type="EMBL" id="JAAAID010001226">
    <property type="protein sequence ID" value="KAG0011008.1"/>
    <property type="molecule type" value="Genomic_DNA"/>
</dbReference>
<reference evidence="1" key="1">
    <citation type="journal article" date="2020" name="Fungal Divers.">
        <title>Resolving the Mortierellaceae phylogeny through synthesis of multi-gene phylogenetics and phylogenomics.</title>
        <authorList>
            <person name="Vandepol N."/>
            <person name="Liber J."/>
            <person name="Desiro A."/>
            <person name="Na H."/>
            <person name="Kennedy M."/>
            <person name="Barry K."/>
            <person name="Grigoriev I.V."/>
            <person name="Miller A.N."/>
            <person name="O'Donnell K."/>
            <person name="Stajich J.E."/>
            <person name="Bonito G."/>
        </authorList>
    </citation>
    <scope>NUCLEOTIDE SEQUENCE</scope>
    <source>
        <strain evidence="1">NRRL 2769</strain>
    </source>
</reference>
<evidence type="ECO:0000313" key="2">
    <source>
        <dbReference type="Proteomes" id="UP000703661"/>
    </source>
</evidence>
<comment type="caution">
    <text evidence="1">The sequence shown here is derived from an EMBL/GenBank/DDBJ whole genome shotgun (WGS) entry which is preliminary data.</text>
</comment>
<feature type="non-terminal residue" evidence="1">
    <location>
        <position position="149"/>
    </location>
</feature>
<gene>
    <name evidence="1" type="ORF">BGZ80_001021</name>
</gene>
<keyword evidence="2" id="KW-1185">Reference proteome</keyword>
<organism evidence="1 2">
    <name type="scientific">Entomortierella chlamydospora</name>
    <dbReference type="NCBI Taxonomy" id="101097"/>
    <lineage>
        <taxon>Eukaryota</taxon>
        <taxon>Fungi</taxon>
        <taxon>Fungi incertae sedis</taxon>
        <taxon>Mucoromycota</taxon>
        <taxon>Mortierellomycotina</taxon>
        <taxon>Mortierellomycetes</taxon>
        <taxon>Mortierellales</taxon>
        <taxon>Mortierellaceae</taxon>
        <taxon>Entomortierella</taxon>
    </lineage>
</organism>
<name>A0A9P6MRD8_9FUNG</name>
<sequence length="149" mass="16677">MLLQFFSALSAALLIKSDSRSPRLLKIFGGQRLTAQKDTLLKEAVPILGTTLLEKQQALISKWIGWVGLVSENRGENLAKRADIPDRLHSDWNGAKHLDLAAIYTYFMTCIQELSALQPLDFLEADGIASFIRNLLAAFLQEMDLVRFS</sequence>
<evidence type="ECO:0000313" key="1">
    <source>
        <dbReference type="EMBL" id="KAG0011008.1"/>
    </source>
</evidence>
<dbReference type="AlphaFoldDB" id="A0A9P6MRD8"/>
<proteinExistence type="predicted"/>
<dbReference type="Proteomes" id="UP000703661">
    <property type="component" value="Unassembled WGS sequence"/>
</dbReference>
<protein>
    <submittedName>
        <fullName evidence="1">Uncharacterized protein</fullName>
    </submittedName>
</protein>